<comment type="caution">
    <text evidence="1">The sequence shown here is derived from an EMBL/GenBank/DDBJ whole genome shotgun (WGS) entry which is preliminary data.</text>
</comment>
<name>A0A930H4W8_9FIRM</name>
<protein>
    <submittedName>
        <fullName evidence="1">Uncharacterized protein</fullName>
    </submittedName>
</protein>
<organism evidence="1 2">
    <name type="scientific">Oribacterium sinus</name>
    <dbReference type="NCBI Taxonomy" id="237576"/>
    <lineage>
        <taxon>Bacteria</taxon>
        <taxon>Bacillati</taxon>
        <taxon>Bacillota</taxon>
        <taxon>Clostridia</taxon>
        <taxon>Lachnospirales</taxon>
        <taxon>Lachnospiraceae</taxon>
        <taxon>Oribacterium</taxon>
    </lineage>
</organism>
<dbReference type="EMBL" id="JABZRB010000230">
    <property type="protein sequence ID" value="MBF1305678.1"/>
    <property type="molecule type" value="Genomic_DNA"/>
</dbReference>
<reference evidence="1" key="1">
    <citation type="submission" date="2020-04" db="EMBL/GenBank/DDBJ databases">
        <title>Deep metagenomics examines the oral microbiome during advanced dental caries in children, revealing novel taxa and co-occurrences with host molecules.</title>
        <authorList>
            <person name="Baker J.L."/>
            <person name="Morton J.T."/>
            <person name="Dinis M."/>
            <person name="Alvarez R."/>
            <person name="Tran N.C."/>
            <person name="Knight R."/>
            <person name="Edlund A."/>
        </authorList>
    </citation>
    <scope>NUCLEOTIDE SEQUENCE</scope>
    <source>
        <strain evidence="1">JCVI_48_bin.5</strain>
    </source>
</reference>
<dbReference type="Proteomes" id="UP000780721">
    <property type="component" value="Unassembled WGS sequence"/>
</dbReference>
<dbReference type="AlphaFoldDB" id="A0A930H4W8"/>
<evidence type="ECO:0000313" key="1">
    <source>
        <dbReference type="EMBL" id="MBF1305678.1"/>
    </source>
</evidence>
<proteinExistence type="predicted"/>
<gene>
    <name evidence="1" type="ORF">HXM91_07505</name>
</gene>
<feature type="non-terminal residue" evidence="1">
    <location>
        <position position="61"/>
    </location>
</feature>
<accession>A0A930H4W8</accession>
<evidence type="ECO:0000313" key="2">
    <source>
        <dbReference type="Proteomes" id="UP000780721"/>
    </source>
</evidence>
<sequence length="61" mass="6775">MRSVLGNRKAVFEAGGRKLCITEDGISVEGKKPFTLSFSEVGAILPMRYCNSNMLYSLIFQ</sequence>